<gene>
    <name evidence="2" type="ORF">Q4I30_000623</name>
</gene>
<name>A0AAW3B1V4_9TRYP</name>
<comment type="caution">
    <text evidence="2">The sequence shown here is derived from an EMBL/GenBank/DDBJ whole genome shotgun (WGS) entry which is preliminary data.</text>
</comment>
<dbReference type="AlphaFoldDB" id="A0AAW3B1V4"/>
<proteinExistence type="predicted"/>
<feature type="region of interest" description="Disordered" evidence="1">
    <location>
        <begin position="1"/>
        <end position="81"/>
    </location>
</feature>
<evidence type="ECO:0000313" key="2">
    <source>
        <dbReference type="EMBL" id="KAL0516117.1"/>
    </source>
</evidence>
<sequence length="96" mass="10200">MSECHPTSSVSDEVAGRGPARARAAPLPPSPPTRSLSPGCCGERWNRLVMATSGDGDRRDDRSSNLCACKVSPTPTPQTQATYRRGAPYNIISNLS</sequence>
<organism evidence="2 3">
    <name type="scientific">Leishmania utingensis</name>
    <dbReference type="NCBI Taxonomy" id="653362"/>
    <lineage>
        <taxon>Eukaryota</taxon>
        <taxon>Discoba</taxon>
        <taxon>Euglenozoa</taxon>
        <taxon>Kinetoplastea</taxon>
        <taxon>Metakinetoplastina</taxon>
        <taxon>Trypanosomatida</taxon>
        <taxon>Trypanosomatidae</taxon>
        <taxon>Leishmaniinae</taxon>
        <taxon>Leishmania</taxon>
    </lineage>
</organism>
<feature type="compositionally biased region" description="Low complexity" evidence="1">
    <location>
        <begin position="16"/>
        <end position="25"/>
    </location>
</feature>
<dbReference type="Proteomes" id="UP001482455">
    <property type="component" value="Unassembled WGS sequence"/>
</dbReference>
<feature type="compositionally biased region" description="Polar residues" evidence="1">
    <location>
        <begin position="1"/>
        <end position="11"/>
    </location>
</feature>
<accession>A0AAW3B1V4</accession>
<protein>
    <submittedName>
        <fullName evidence="2">Uncharacterized protein</fullName>
    </submittedName>
</protein>
<evidence type="ECO:0000313" key="3">
    <source>
        <dbReference type="Proteomes" id="UP001482455"/>
    </source>
</evidence>
<dbReference type="EMBL" id="JBAMZL010000001">
    <property type="protein sequence ID" value="KAL0516117.1"/>
    <property type="molecule type" value="Genomic_DNA"/>
</dbReference>
<evidence type="ECO:0000256" key="1">
    <source>
        <dbReference type="SAM" id="MobiDB-lite"/>
    </source>
</evidence>
<keyword evidence="3" id="KW-1185">Reference proteome</keyword>
<reference evidence="2 3" key="1">
    <citation type="submission" date="2024-02" db="EMBL/GenBank/DDBJ databases">
        <title>FIRST GENOME SEQUENCES OF Leishmania (Viannia) shawi, Leishmania (Viannia) lindenbergi AND Leishmania (Viannia) utingensis.</title>
        <authorList>
            <person name="Resadore F."/>
            <person name="Custodio M.G.F."/>
            <person name="Boite M.C."/>
            <person name="Cupolillo E."/>
            <person name="Ferreira G.E.M."/>
        </authorList>
    </citation>
    <scope>NUCLEOTIDE SEQUENCE [LARGE SCALE GENOMIC DNA]</scope>
    <source>
        <strain evidence="2 3">ITUB/BR/1977/M4964</strain>
    </source>
</reference>